<proteinExistence type="predicted"/>
<dbReference type="AlphaFoldDB" id="X0XBH7"/>
<sequence length="181" mass="19626">VIMAAAFVSIPVMLFQILKKHNKSIALGYVVARIFEAVPVVVGVISLLSLLTSSQEYVQAGAPDASFQTLGTLLLAVRDWTHLLGPMIFASLGALMFNYLLYKSKLIPRFISVWGLIGATLFLAAGLLGMFGLDPFSMISIFLILPHALQEMVLAIWLIVKGFNSSVIASLSAKTDINEIK</sequence>
<keyword evidence="1" id="KW-1133">Transmembrane helix</keyword>
<name>X0XBH7_9ZZZZ</name>
<feature type="transmembrane region" description="Helical" evidence="1">
    <location>
        <begin position="139"/>
        <end position="160"/>
    </location>
</feature>
<reference evidence="2" key="1">
    <citation type="journal article" date="2014" name="Front. Microbiol.">
        <title>High frequency of phylogenetically diverse reductive dehalogenase-homologous genes in deep subseafloor sedimentary metagenomes.</title>
        <authorList>
            <person name="Kawai M."/>
            <person name="Futagami T."/>
            <person name="Toyoda A."/>
            <person name="Takaki Y."/>
            <person name="Nishi S."/>
            <person name="Hori S."/>
            <person name="Arai W."/>
            <person name="Tsubouchi T."/>
            <person name="Morono Y."/>
            <person name="Uchiyama I."/>
            <person name="Ito T."/>
            <person name="Fujiyama A."/>
            <person name="Inagaki F."/>
            <person name="Takami H."/>
        </authorList>
    </citation>
    <scope>NUCLEOTIDE SEQUENCE</scope>
    <source>
        <strain evidence="2">Expedition CK06-06</strain>
    </source>
</reference>
<dbReference type="Pfam" id="PF14329">
    <property type="entry name" value="DUF4386"/>
    <property type="match status" value="1"/>
</dbReference>
<accession>X0XBH7</accession>
<organism evidence="2">
    <name type="scientific">marine sediment metagenome</name>
    <dbReference type="NCBI Taxonomy" id="412755"/>
    <lineage>
        <taxon>unclassified sequences</taxon>
        <taxon>metagenomes</taxon>
        <taxon>ecological metagenomes</taxon>
    </lineage>
</organism>
<gene>
    <name evidence="2" type="ORF">S01H1_69550</name>
</gene>
<dbReference type="EMBL" id="BARS01046190">
    <property type="protein sequence ID" value="GAG40524.1"/>
    <property type="molecule type" value="Genomic_DNA"/>
</dbReference>
<evidence type="ECO:0000256" key="1">
    <source>
        <dbReference type="SAM" id="Phobius"/>
    </source>
</evidence>
<feature type="transmembrane region" description="Helical" evidence="1">
    <location>
        <begin position="83"/>
        <end position="101"/>
    </location>
</feature>
<feature type="non-terminal residue" evidence="2">
    <location>
        <position position="1"/>
    </location>
</feature>
<evidence type="ECO:0008006" key="3">
    <source>
        <dbReference type="Google" id="ProtNLM"/>
    </source>
</evidence>
<feature type="transmembrane region" description="Helical" evidence="1">
    <location>
        <begin position="26"/>
        <end position="51"/>
    </location>
</feature>
<protein>
    <recommendedName>
        <fullName evidence="3">DUF4386 domain-containing protein</fullName>
    </recommendedName>
</protein>
<comment type="caution">
    <text evidence="2">The sequence shown here is derived from an EMBL/GenBank/DDBJ whole genome shotgun (WGS) entry which is preliminary data.</text>
</comment>
<evidence type="ECO:0000313" key="2">
    <source>
        <dbReference type="EMBL" id="GAG40524.1"/>
    </source>
</evidence>
<feature type="transmembrane region" description="Helical" evidence="1">
    <location>
        <begin position="113"/>
        <end position="133"/>
    </location>
</feature>
<keyword evidence="1" id="KW-0472">Membrane</keyword>
<dbReference type="InterPro" id="IPR025495">
    <property type="entry name" value="DUF4386"/>
</dbReference>
<keyword evidence="1" id="KW-0812">Transmembrane</keyword>